<sequence>MSDLQGFGFVLPHWAYWGWLMLMPPVLMLWSARSERRSAGGRSGRQPGTAGADPLEAVHEEDPTVAFAGNRFTRAIDWVSEQSGLFVAFWTINAVVAYFYEVVARYLFNAPTIWAHEGAYLLFGMQYLVAGGYALLHGAHVRVDVLYAKLPPRGRVGMDIFTSVFFFIFALALLGTGWTFFLDSYQMQEITVETWGIQHWPVKAVMVLGAVLLLLAGISRLTKDILLYRQLGRQPGRSAPSPGGASHD</sequence>
<proteinExistence type="inferred from homology"/>
<dbReference type="PANTHER" id="PTHR35011">
    <property type="entry name" value="2,3-DIKETO-L-GULONATE TRAP TRANSPORTER SMALL PERMEASE PROTEIN YIAM"/>
    <property type="match status" value="1"/>
</dbReference>
<organism evidence="11 12">
    <name type="scientific">Thiohalocapsa marina</name>
    <dbReference type="NCBI Taxonomy" id="424902"/>
    <lineage>
        <taxon>Bacteria</taxon>
        <taxon>Pseudomonadati</taxon>
        <taxon>Pseudomonadota</taxon>
        <taxon>Gammaproteobacteria</taxon>
        <taxon>Chromatiales</taxon>
        <taxon>Chromatiaceae</taxon>
        <taxon>Thiohalocapsa</taxon>
    </lineage>
</organism>
<reference evidence="11 12" key="1">
    <citation type="submission" date="2019-09" db="EMBL/GenBank/DDBJ databases">
        <title>Whole-genome sequence of the purple sulfur bacterium Thiohalocapsa marina DSM 19078.</title>
        <authorList>
            <person name="Kyndt J.A."/>
            <person name="Meyer T.E."/>
        </authorList>
    </citation>
    <scope>NUCLEOTIDE SEQUENCE [LARGE SCALE GENOMIC DNA]</scope>
    <source>
        <strain evidence="11 12">DSM 19078</strain>
    </source>
</reference>
<evidence type="ECO:0000313" key="12">
    <source>
        <dbReference type="Proteomes" id="UP000322981"/>
    </source>
</evidence>
<evidence type="ECO:0000256" key="4">
    <source>
        <dbReference type="ARBA" id="ARBA00022519"/>
    </source>
</evidence>
<evidence type="ECO:0000256" key="6">
    <source>
        <dbReference type="ARBA" id="ARBA00022989"/>
    </source>
</evidence>
<dbReference type="InterPro" id="IPR055348">
    <property type="entry name" value="DctQ"/>
</dbReference>
<comment type="caution">
    <text evidence="11">The sequence shown here is derived from an EMBL/GenBank/DDBJ whole genome shotgun (WGS) entry which is preliminary data.</text>
</comment>
<dbReference type="OrthoDB" id="9795655at2"/>
<keyword evidence="3" id="KW-1003">Cell membrane</keyword>
<protein>
    <recommendedName>
        <fullName evidence="9">TRAP transporter small permease protein</fullName>
    </recommendedName>
</protein>
<keyword evidence="7 9" id="KW-0472">Membrane</keyword>
<gene>
    <name evidence="11" type="ORF">F2Q65_12435</name>
</gene>
<feature type="transmembrane region" description="Helical" evidence="9">
    <location>
        <begin position="200"/>
        <end position="219"/>
    </location>
</feature>
<keyword evidence="2 9" id="KW-0813">Transport</keyword>
<comment type="caution">
    <text evidence="9">Lacks conserved residue(s) required for the propagation of feature annotation.</text>
</comment>
<keyword evidence="5 9" id="KW-0812">Transmembrane</keyword>
<name>A0A5M8FK60_9GAMM</name>
<dbReference type="GO" id="GO:0005886">
    <property type="term" value="C:plasma membrane"/>
    <property type="evidence" value="ECO:0007669"/>
    <property type="project" value="UniProtKB-SubCell"/>
</dbReference>
<evidence type="ECO:0000256" key="1">
    <source>
        <dbReference type="ARBA" id="ARBA00004429"/>
    </source>
</evidence>
<comment type="subunit">
    <text evidence="9">The complex comprises the extracytoplasmic solute receptor protein and the two transmembrane proteins.</text>
</comment>
<evidence type="ECO:0000256" key="7">
    <source>
        <dbReference type="ARBA" id="ARBA00023136"/>
    </source>
</evidence>
<dbReference type="GO" id="GO:0022857">
    <property type="term" value="F:transmembrane transporter activity"/>
    <property type="evidence" value="ECO:0007669"/>
    <property type="project" value="UniProtKB-UniRule"/>
</dbReference>
<evidence type="ECO:0000256" key="3">
    <source>
        <dbReference type="ARBA" id="ARBA00022475"/>
    </source>
</evidence>
<evidence type="ECO:0000256" key="2">
    <source>
        <dbReference type="ARBA" id="ARBA00022448"/>
    </source>
</evidence>
<keyword evidence="4 9" id="KW-0997">Cell inner membrane</keyword>
<feature type="transmembrane region" description="Helical" evidence="9">
    <location>
        <begin position="160"/>
        <end position="180"/>
    </location>
</feature>
<dbReference type="EMBL" id="VWXX01000020">
    <property type="protein sequence ID" value="KAA6184380.1"/>
    <property type="molecule type" value="Genomic_DNA"/>
</dbReference>
<dbReference type="Pfam" id="PF04290">
    <property type="entry name" value="DctQ"/>
    <property type="match status" value="1"/>
</dbReference>
<feature type="transmembrane region" description="Helical" evidence="9">
    <location>
        <begin position="120"/>
        <end position="139"/>
    </location>
</feature>
<comment type="similarity">
    <text evidence="8 9">Belongs to the TRAP transporter small permease family.</text>
</comment>
<evidence type="ECO:0000256" key="8">
    <source>
        <dbReference type="ARBA" id="ARBA00038436"/>
    </source>
</evidence>
<dbReference type="Proteomes" id="UP000322981">
    <property type="component" value="Unassembled WGS sequence"/>
</dbReference>
<evidence type="ECO:0000313" key="11">
    <source>
        <dbReference type="EMBL" id="KAA6184380.1"/>
    </source>
</evidence>
<feature type="transmembrane region" description="Helical" evidence="9">
    <location>
        <begin position="83"/>
        <end position="100"/>
    </location>
</feature>
<feature type="domain" description="Tripartite ATP-independent periplasmic transporters DctQ component" evidence="10">
    <location>
        <begin position="95"/>
        <end position="224"/>
    </location>
</feature>
<comment type="function">
    <text evidence="9">Part of the tripartite ATP-independent periplasmic (TRAP) transport system.</text>
</comment>
<comment type="subcellular location">
    <subcellularLocation>
        <location evidence="1 9">Cell inner membrane</location>
        <topology evidence="1 9">Multi-pass membrane protein</topology>
    </subcellularLocation>
</comment>
<evidence type="ECO:0000259" key="10">
    <source>
        <dbReference type="Pfam" id="PF04290"/>
    </source>
</evidence>
<accession>A0A5M8FK60</accession>
<dbReference type="RefSeq" id="WP_150093738.1">
    <property type="nucleotide sequence ID" value="NZ_JBFUOH010000116.1"/>
</dbReference>
<evidence type="ECO:0000256" key="5">
    <source>
        <dbReference type="ARBA" id="ARBA00022692"/>
    </source>
</evidence>
<evidence type="ECO:0000256" key="9">
    <source>
        <dbReference type="RuleBase" id="RU369079"/>
    </source>
</evidence>
<feature type="transmembrane region" description="Helical" evidence="9">
    <location>
        <begin position="14"/>
        <end position="32"/>
    </location>
</feature>
<dbReference type="PANTHER" id="PTHR35011:SF4">
    <property type="entry name" value="SLL1102 PROTEIN"/>
    <property type="match status" value="1"/>
</dbReference>
<dbReference type="AlphaFoldDB" id="A0A5M8FK60"/>
<keyword evidence="6 9" id="KW-1133">Transmembrane helix</keyword>
<keyword evidence="12" id="KW-1185">Reference proteome</keyword>
<dbReference type="InterPro" id="IPR007387">
    <property type="entry name" value="TRAP_DctQ"/>
</dbReference>